<feature type="transmembrane region" description="Helical" evidence="1">
    <location>
        <begin position="157"/>
        <end position="176"/>
    </location>
</feature>
<dbReference type="Proteomes" id="UP000000739">
    <property type="component" value="Chromosome"/>
</dbReference>
<feature type="transmembrane region" description="Helical" evidence="1">
    <location>
        <begin position="126"/>
        <end position="151"/>
    </location>
</feature>
<dbReference type="eggNOG" id="ENOG502ZZXB">
    <property type="taxonomic scope" value="Bacteria"/>
</dbReference>
<keyword evidence="3" id="KW-1185">Reference proteome</keyword>
<organism evidence="2 3">
    <name type="scientific">Desulfatibacillum aliphaticivorans</name>
    <dbReference type="NCBI Taxonomy" id="218208"/>
    <lineage>
        <taxon>Bacteria</taxon>
        <taxon>Pseudomonadati</taxon>
        <taxon>Thermodesulfobacteriota</taxon>
        <taxon>Desulfobacteria</taxon>
        <taxon>Desulfobacterales</taxon>
        <taxon>Desulfatibacillaceae</taxon>
        <taxon>Desulfatibacillum</taxon>
    </lineage>
</organism>
<feature type="transmembrane region" description="Helical" evidence="1">
    <location>
        <begin position="41"/>
        <end position="57"/>
    </location>
</feature>
<feature type="transmembrane region" description="Helical" evidence="1">
    <location>
        <begin position="77"/>
        <end position="105"/>
    </location>
</feature>
<feature type="transmembrane region" description="Helical" evidence="1">
    <location>
        <begin position="188"/>
        <end position="209"/>
    </location>
</feature>
<gene>
    <name evidence="2" type="ordered locus">Dalk_5261</name>
</gene>
<dbReference type="HOGENOM" id="CLU_1308432_0_0_7"/>
<feature type="transmembrane region" description="Helical" evidence="1">
    <location>
        <begin position="18"/>
        <end position="34"/>
    </location>
</feature>
<dbReference type="KEGG" id="dal:Dalk_5261"/>
<reference evidence="2 3" key="1">
    <citation type="journal article" date="2012" name="Environ. Microbiol.">
        <title>The genome sequence of Desulfatibacillum alkenivorans AK-01: a blueprint for anaerobic alkane oxidation.</title>
        <authorList>
            <person name="Callaghan A.V."/>
            <person name="Morris B.E."/>
            <person name="Pereira I.A."/>
            <person name="McInerney M.J."/>
            <person name="Austin R.N."/>
            <person name="Groves J.T."/>
            <person name="Kukor J.J."/>
            <person name="Suflita J.M."/>
            <person name="Young L.Y."/>
            <person name="Zylstra G.J."/>
            <person name="Wawrik B."/>
        </authorList>
    </citation>
    <scope>NUCLEOTIDE SEQUENCE [LARGE SCALE GENOMIC DNA]</scope>
    <source>
        <strain evidence="2 3">AK-01</strain>
    </source>
</reference>
<evidence type="ECO:0000256" key="1">
    <source>
        <dbReference type="SAM" id="Phobius"/>
    </source>
</evidence>
<keyword evidence="1" id="KW-1133">Transmembrane helix</keyword>
<keyword evidence="1" id="KW-0812">Transmembrane</keyword>
<name>B8FEF0_DESAL</name>
<dbReference type="AlphaFoldDB" id="B8FEF0"/>
<keyword evidence="1" id="KW-0472">Membrane</keyword>
<protein>
    <submittedName>
        <fullName evidence="2">Uncharacterized protein</fullName>
    </submittedName>
</protein>
<dbReference type="EMBL" id="CP001322">
    <property type="protein sequence ID" value="ACL06931.1"/>
    <property type="molecule type" value="Genomic_DNA"/>
</dbReference>
<evidence type="ECO:0000313" key="2">
    <source>
        <dbReference type="EMBL" id="ACL06931.1"/>
    </source>
</evidence>
<sequence length="210" mass="24269">MTPNSQATQAILRDPSNFQWYIIPLLLLVLYVYANEVQHKRWSVILGGLALWGMDWFNEIWNSLFLHFTNFAPCWGLAKNSCFIILTGLNIEICFMFAIMGIVFLKQLPEDKDMKILGVNNRWFMSVVFSLLAVFVEILLNLAGALVWEWGFWNIKFPVFIFLLGYFPFFVVAFKVHDMENRKNQIRAVLGILGFDLACLIVFGGVLGWI</sequence>
<accession>B8FEF0</accession>
<proteinExistence type="predicted"/>
<dbReference type="RefSeq" id="WP_015949962.1">
    <property type="nucleotide sequence ID" value="NC_011768.1"/>
</dbReference>
<evidence type="ECO:0000313" key="3">
    <source>
        <dbReference type="Proteomes" id="UP000000739"/>
    </source>
</evidence>